<sequence length="129" mass="14180">MTNAVKVVVLWFKSLLLLFSAVSYADSNATASELSKEATAEKAVWLDVRSFDEYKSGHVDGALNIPHTRIEDNILEAVPDKSAPVFLYCRSGHRSGIALKKMKKLGYTNVVNVGGLNDARKIVNKEKAQ</sequence>
<dbReference type="PANTHER" id="PTHR43031">
    <property type="entry name" value="FAD-DEPENDENT OXIDOREDUCTASE"/>
    <property type="match status" value="1"/>
</dbReference>
<protein>
    <submittedName>
        <fullName evidence="3">Rhodanese-like domain-containing protein</fullName>
    </submittedName>
</protein>
<dbReference type="InterPro" id="IPR001763">
    <property type="entry name" value="Rhodanese-like_dom"/>
</dbReference>
<dbReference type="Pfam" id="PF00581">
    <property type="entry name" value="Rhodanese"/>
    <property type="match status" value="1"/>
</dbReference>
<feature type="chain" id="PRO_5046851131" evidence="1">
    <location>
        <begin position="26"/>
        <end position="129"/>
    </location>
</feature>
<evidence type="ECO:0000259" key="2">
    <source>
        <dbReference type="PROSITE" id="PS50206"/>
    </source>
</evidence>
<dbReference type="PROSITE" id="PS50206">
    <property type="entry name" value="RHODANESE_3"/>
    <property type="match status" value="1"/>
</dbReference>
<dbReference type="InterPro" id="IPR036873">
    <property type="entry name" value="Rhodanese-like_dom_sf"/>
</dbReference>
<proteinExistence type="predicted"/>
<evidence type="ECO:0000313" key="3">
    <source>
        <dbReference type="EMBL" id="GAA6168066.1"/>
    </source>
</evidence>
<dbReference type="PANTHER" id="PTHR43031:SF18">
    <property type="entry name" value="RHODANESE-RELATED SULFURTRANSFERASES"/>
    <property type="match status" value="1"/>
</dbReference>
<reference evidence="3 4" key="1">
    <citation type="submission" date="2024-04" db="EMBL/GenBank/DDBJ databases">
        <title>Draft genome sequence of Sessilibacter corallicola NBRC 116591.</title>
        <authorList>
            <person name="Miyakawa T."/>
            <person name="Kusuya Y."/>
            <person name="Miura T."/>
        </authorList>
    </citation>
    <scope>NUCLEOTIDE SEQUENCE [LARGE SCALE GENOMIC DNA]</scope>
    <source>
        <strain evidence="3 4">KU-00831-HH</strain>
    </source>
</reference>
<accession>A0ABQ0A8U4</accession>
<dbReference type="EMBL" id="BAABWN010000005">
    <property type="protein sequence ID" value="GAA6168066.1"/>
    <property type="molecule type" value="Genomic_DNA"/>
</dbReference>
<dbReference type="InterPro" id="IPR050229">
    <property type="entry name" value="GlpE_sulfurtransferase"/>
</dbReference>
<feature type="signal peptide" evidence="1">
    <location>
        <begin position="1"/>
        <end position="25"/>
    </location>
</feature>
<evidence type="ECO:0000313" key="4">
    <source>
        <dbReference type="Proteomes" id="UP001465153"/>
    </source>
</evidence>
<feature type="domain" description="Rhodanese" evidence="2">
    <location>
        <begin position="39"/>
        <end position="124"/>
    </location>
</feature>
<evidence type="ECO:0000256" key="1">
    <source>
        <dbReference type="SAM" id="SignalP"/>
    </source>
</evidence>
<name>A0ABQ0A8U4_9GAMM</name>
<dbReference type="CDD" id="cd00158">
    <property type="entry name" value="RHOD"/>
    <property type="match status" value="1"/>
</dbReference>
<dbReference type="RefSeq" id="WP_233090870.1">
    <property type="nucleotide sequence ID" value="NZ_BAABWN010000005.1"/>
</dbReference>
<dbReference type="SMART" id="SM00450">
    <property type="entry name" value="RHOD"/>
    <property type="match status" value="1"/>
</dbReference>
<dbReference type="SUPFAM" id="SSF52821">
    <property type="entry name" value="Rhodanese/Cell cycle control phosphatase"/>
    <property type="match status" value="1"/>
</dbReference>
<dbReference type="Proteomes" id="UP001465153">
    <property type="component" value="Unassembled WGS sequence"/>
</dbReference>
<dbReference type="Gene3D" id="3.40.250.10">
    <property type="entry name" value="Rhodanese-like domain"/>
    <property type="match status" value="1"/>
</dbReference>
<keyword evidence="4" id="KW-1185">Reference proteome</keyword>
<gene>
    <name evidence="3" type="ORF">NBRC116591_18770</name>
</gene>
<keyword evidence="1" id="KW-0732">Signal</keyword>
<organism evidence="3 4">
    <name type="scientific">Sessilibacter corallicola</name>
    <dbReference type="NCBI Taxonomy" id="2904075"/>
    <lineage>
        <taxon>Bacteria</taxon>
        <taxon>Pseudomonadati</taxon>
        <taxon>Pseudomonadota</taxon>
        <taxon>Gammaproteobacteria</taxon>
        <taxon>Cellvibrionales</taxon>
        <taxon>Cellvibrionaceae</taxon>
        <taxon>Sessilibacter</taxon>
    </lineage>
</organism>
<comment type="caution">
    <text evidence="3">The sequence shown here is derived from an EMBL/GenBank/DDBJ whole genome shotgun (WGS) entry which is preliminary data.</text>
</comment>